<dbReference type="InParanoid" id="B9TBK2"/>
<name>B9TBK2_RICCO</name>
<keyword evidence="2" id="KW-1185">Reference proteome</keyword>
<evidence type="ECO:0000313" key="1">
    <source>
        <dbReference type="EMBL" id="EEF26761.1"/>
    </source>
</evidence>
<gene>
    <name evidence="1" type="ORF">RCOM_0368150</name>
</gene>
<organism evidence="1 2">
    <name type="scientific">Ricinus communis</name>
    <name type="common">Castor bean</name>
    <dbReference type="NCBI Taxonomy" id="3988"/>
    <lineage>
        <taxon>Eukaryota</taxon>
        <taxon>Viridiplantae</taxon>
        <taxon>Streptophyta</taxon>
        <taxon>Embryophyta</taxon>
        <taxon>Tracheophyta</taxon>
        <taxon>Spermatophyta</taxon>
        <taxon>Magnoliopsida</taxon>
        <taxon>eudicotyledons</taxon>
        <taxon>Gunneridae</taxon>
        <taxon>Pentapetalae</taxon>
        <taxon>rosids</taxon>
        <taxon>fabids</taxon>
        <taxon>Malpighiales</taxon>
        <taxon>Euphorbiaceae</taxon>
        <taxon>Acalyphoideae</taxon>
        <taxon>Acalypheae</taxon>
        <taxon>Ricinus</taxon>
    </lineage>
</organism>
<dbReference type="EMBL" id="EQ976553">
    <property type="protein sequence ID" value="EEF26761.1"/>
    <property type="molecule type" value="Genomic_DNA"/>
</dbReference>
<sequence length="76" mass="8082">MPGSGQLMWNPTQGLQVISETGILGVQSPAMGMVHEIAHVIFGADEAQATLFETRVARELGEPVRANYNATGSDVK</sequence>
<evidence type="ECO:0000313" key="2">
    <source>
        <dbReference type="Proteomes" id="UP000008311"/>
    </source>
</evidence>
<dbReference type="Proteomes" id="UP000008311">
    <property type="component" value="Unassembled WGS sequence"/>
</dbReference>
<reference evidence="2" key="1">
    <citation type="journal article" date="2010" name="Nat. Biotechnol.">
        <title>Draft genome sequence of the oilseed species Ricinus communis.</title>
        <authorList>
            <person name="Chan A.P."/>
            <person name="Crabtree J."/>
            <person name="Zhao Q."/>
            <person name="Lorenzi H."/>
            <person name="Orvis J."/>
            <person name="Puiu D."/>
            <person name="Melake-Berhan A."/>
            <person name="Jones K.M."/>
            <person name="Redman J."/>
            <person name="Chen G."/>
            <person name="Cahoon E.B."/>
            <person name="Gedil M."/>
            <person name="Stanke M."/>
            <person name="Haas B.J."/>
            <person name="Wortman J.R."/>
            <person name="Fraser-Liggett C.M."/>
            <person name="Ravel J."/>
            <person name="Rabinowicz P.D."/>
        </authorList>
    </citation>
    <scope>NUCLEOTIDE SEQUENCE [LARGE SCALE GENOMIC DNA]</scope>
    <source>
        <strain evidence="2">cv. Hale</strain>
    </source>
</reference>
<proteinExistence type="predicted"/>
<accession>B9TBK2</accession>
<protein>
    <submittedName>
        <fullName evidence="1">Uncharacterized protein</fullName>
    </submittedName>
</protein>
<feature type="non-terminal residue" evidence="1">
    <location>
        <position position="76"/>
    </location>
</feature>
<dbReference type="AlphaFoldDB" id="B9TBK2"/>